<comment type="caution">
    <text evidence="3">The sequence shown here is derived from an EMBL/GenBank/DDBJ whole genome shotgun (WGS) entry which is preliminary data.</text>
</comment>
<evidence type="ECO:0000256" key="1">
    <source>
        <dbReference type="SAM" id="MobiDB-lite"/>
    </source>
</evidence>
<dbReference type="SUPFAM" id="SSF53335">
    <property type="entry name" value="S-adenosyl-L-methionine-dependent methyltransferases"/>
    <property type="match status" value="1"/>
</dbReference>
<dbReference type="InterPro" id="IPR029063">
    <property type="entry name" value="SAM-dependent_MTases_sf"/>
</dbReference>
<evidence type="ECO:0000313" key="4">
    <source>
        <dbReference type="Proteomes" id="UP001161017"/>
    </source>
</evidence>
<dbReference type="EMBL" id="JAPUFD010000005">
    <property type="protein sequence ID" value="MDI1487526.1"/>
    <property type="molecule type" value="Genomic_DNA"/>
</dbReference>
<feature type="domain" description="Methyltransferase" evidence="2">
    <location>
        <begin position="41"/>
        <end position="85"/>
    </location>
</feature>
<dbReference type="Pfam" id="PF13649">
    <property type="entry name" value="Methyltransf_25"/>
    <property type="match status" value="1"/>
</dbReference>
<name>A0AA43QM66_9LECA</name>
<evidence type="ECO:0000259" key="2">
    <source>
        <dbReference type="Pfam" id="PF13649"/>
    </source>
</evidence>
<dbReference type="Gene3D" id="3.40.50.150">
    <property type="entry name" value="Vaccinia Virus protein VP39"/>
    <property type="match status" value="1"/>
</dbReference>
<dbReference type="AlphaFoldDB" id="A0AA43QM66"/>
<gene>
    <name evidence="3" type="ORF">OHK93_006796</name>
</gene>
<organism evidence="3 4">
    <name type="scientific">Ramalina farinacea</name>
    <dbReference type="NCBI Taxonomy" id="258253"/>
    <lineage>
        <taxon>Eukaryota</taxon>
        <taxon>Fungi</taxon>
        <taxon>Dikarya</taxon>
        <taxon>Ascomycota</taxon>
        <taxon>Pezizomycotina</taxon>
        <taxon>Lecanoromycetes</taxon>
        <taxon>OSLEUM clade</taxon>
        <taxon>Lecanoromycetidae</taxon>
        <taxon>Lecanorales</taxon>
        <taxon>Lecanorineae</taxon>
        <taxon>Ramalinaceae</taxon>
        <taxon>Ramalina</taxon>
    </lineage>
</organism>
<reference evidence="3" key="1">
    <citation type="journal article" date="2023" name="Genome Biol. Evol.">
        <title>First Whole Genome Sequence and Flow Cytometry Genome Size Data for the Lichen-Forming Fungus Ramalina farinacea (Ascomycota).</title>
        <authorList>
            <person name="Llewellyn T."/>
            <person name="Mian S."/>
            <person name="Hill R."/>
            <person name="Leitch I.J."/>
            <person name="Gaya E."/>
        </authorList>
    </citation>
    <scope>NUCLEOTIDE SEQUENCE</scope>
    <source>
        <strain evidence="3">LIQ254RAFAR</strain>
    </source>
</reference>
<protein>
    <recommendedName>
        <fullName evidence="2">Methyltransferase domain-containing protein</fullName>
    </recommendedName>
</protein>
<proteinExistence type="predicted"/>
<accession>A0AA43QM66</accession>
<dbReference type="CDD" id="cd02440">
    <property type="entry name" value="AdoMet_MTases"/>
    <property type="match status" value="1"/>
</dbReference>
<evidence type="ECO:0000313" key="3">
    <source>
        <dbReference type="EMBL" id="MDI1487526.1"/>
    </source>
</evidence>
<feature type="compositionally biased region" description="Low complexity" evidence="1">
    <location>
        <begin position="128"/>
        <end position="137"/>
    </location>
</feature>
<sequence length="137" mass="14714">MSTQYNNFQAPYDLIRRNTISLLERENIRTTVLPHIKDARILDLACGTGFYSYAFLSWGAASVVGVDISSGMLDAARRACPADVTLLDAPSSPSPPSAPEKQKRKKTVTFIEADISSHPPRASSAVETTTSSSPPGS</sequence>
<keyword evidence="4" id="KW-1185">Reference proteome</keyword>
<feature type="region of interest" description="Disordered" evidence="1">
    <location>
        <begin position="86"/>
        <end position="137"/>
    </location>
</feature>
<dbReference type="Proteomes" id="UP001161017">
    <property type="component" value="Unassembled WGS sequence"/>
</dbReference>
<dbReference type="InterPro" id="IPR041698">
    <property type="entry name" value="Methyltransf_25"/>
</dbReference>